<gene>
    <name evidence="2" type="ORF">CMV_013611</name>
</gene>
<dbReference type="EMBL" id="JRKL02001829">
    <property type="protein sequence ID" value="KAF3961811.1"/>
    <property type="molecule type" value="Genomic_DNA"/>
</dbReference>
<evidence type="ECO:0000313" key="2">
    <source>
        <dbReference type="EMBL" id="KAF3961811.1"/>
    </source>
</evidence>
<feature type="region of interest" description="Disordered" evidence="1">
    <location>
        <begin position="27"/>
        <end position="61"/>
    </location>
</feature>
<organism evidence="2 3">
    <name type="scientific">Castanea mollissima</name>
    <name type="common">Chinese chestnut</name>
    <dbReference type="NCBI Taxonomy" id="60419"/>
    <lineage>
        <taxon>Eukaryota</taxon>
        <taxon>Viridiplantae</taxon>
        <taxon>Streptophyta</taxon>
        <taxon>Embryophyta</taxon>
        <taxon>Tracheophyta</taxon>
        <taxon>Spermatophyta</taxon>
        <taxon>Magnoliopsida</taxon>
        <taxon>eudicotyledons</taxon>
        <taxon>Gunneridae</taxon>
        <taxon>Pentapetalae</taxon>
        <taxon>rosids</taxon>
        <taxon>fabids</taxon>
        <taxon>Fagales</taxon>
        <taxon>Fagaceae</taxon>
        <taxon>Castanea</taxon>
    </lineage>
</organism>
<name>A0A8J4VVE7_9ROSI</name>
<keyword evidence="3" id="KW-1185">Reference proteome</keyword>
<protein>
    <submittedName>
        <fullName evidence="2">Uncharacterized protein</fullName>
    </submittedName>
</protein>
<dbReference type="Proteomes" id="UP000737018">
    <property type="component" value="Unassembled WGS sequence"/>
</dbReference>
<dbReference type="AlphaFoldDB" id="A0A8J4VVE7"/>
<reference evidence="2" key="1">
    <citation type="submission" date="2020-03" db="EMBL/GenBank/DDBJ databases">
        <title>Castanea mollissima Vanexum genome sequencing.</title>
        <authorList>
            <person name="Staton M."/>
        </authorList>
    </citation>
    <scope>NUCLEOTIDE SEQUENCE</scope>
    <source>
        <tissue evidence="2">Leaf</tissue>
    </source>
</reference>
<accession>A0A8J4VVE7</accession>
<proteinExistence type="predicted"/>
<sequence length="100" mass="10957">MGDTVTENMDINEGKSNVKEVNALGGLIAGHNKPNNCNTKPKKSKPKWTRVPRMEYGPGRKKEGKAVSILGKREAAQRVAEEVHCEILGQVLKCNKTQGD</sequence>
<comment type="caution">
    <text evidence="2">The sequence shown here is derived from an EMBL/GenBank/DDBJ whole genome shotgun (WGS) entry which is preliminary data.</text>
</comment>
<evidence type="ECO:0000313" key="3">
    <source>
        <dbReference type="Proteomes" id="UP000737018"/>
    </source>
</evidence>
<feature type="compositionally biased region" description="Basic residues" evidence="1">
    <location>
        <begin position="40"/>
        <end position="50"/>
    </location>
</feature>
<evidence type="ECO:0000256" key="1">
    <source>
        <dbReference type="SAM" id="MobiDB-lite"/>
    </source>
</evidence>